<keyword evidence="2" id="KW-1185">Reference proteome</keyword>
<accession>A0A1V6TRT1</accession>
<comment type="caution">
    <text evidence="1">The sequence shown here is derived from an EMBL/GenBank/DDBJ whole genome shotgun (WGS) entry which is preliminary data.</text>
</comment>
<reference evidence="2" key="1">
    <citation type="journal article" date="2017" name="Nat. Microbiol.">
        <title>Global analysis of biosynthetic gene clusters reveals vast potential of secondary metabolite production in Penicillium species.</title>
        <authorList>
            <person name="Nielsen J.C."/>
            <person name="Grijseels S."/>
            <person name="Prigent S."/>
            <person name="Ji B."/>
            <person name="Dainat J."/>
            <person name="Nielsen K.F."/>
            <person name="Frisvad J.C."/>
            <person name="Workman M."/>
            <person name="Nielsen J."/>
        </authorList>
    </citation>
    <scope>NUCLEOTIDE SEQUENCE [LARGE SCALE GENOMIC DNA]</scope>
    <source>
        <strain evidence="2">IBT 24891</strain>
    </source>
</reference>
<evidence type="ECO:0000313" key="2">
    <source>
        <dbReference type="Proteomes" id="UP000191285"/>
    </source>
</evidence>
<sequence length="100" mass="11614">MASHDEAIDEQLSFHDAEREERLIEAMIHLIEMYQMIQEFITANNDRPQLPPDDLTMHVIAILANIIADEEEIDWDDDAECWGVALRLAEALFFTGEYYS</sequence>
<proteinExistence type="predicted"/>
<name>A0A1V6TRT1_9EURO</name>
<organism evidence="1 2">
    <name type="scientific">Penicillium steckii</name>
    <dbReference type="NCBI Taxonomy" id="303698"/>
    <lineage>
        <taxon>Eukaryota</taxon>
        <taxon>Fungi</taxon>
        <taxon>Dikarya</taxon>
        <taxon>Ascomycota</taxon>
        <taxon>Pezizomycotina</taxon>
        <taxon>Eurotiomycetes</taxon>
        <taxon>Eurotiomycetidae</taxon>
        <taxon>Eurotiales</taxon>
        <taxon>Aspergillaceae</taxon>
        <taxon>Penicillium</taxon>
    </lineage>
</organism>
<evidence type="ECO:0000313" key="1">
    <source>
        <dbReference type="EMBL" id="OQE28866.1"/>
    </source>
</evidence>
<dbReference type="AlphaFoldDB" id="A0A1V6TRT1"/>
<dbReference type="Proteomes" id="UP000191285">
    <property type="component" value="Unassembled WGS sequence"/>
</dbReference>
<gene>
    <name evidence="1" type="ORF">PENSTE_c003G03924</name>
</gene>
<dbReference type="EMBL" id="MLKD01000003">
    <property type="protein sequence ID" value="OQE28866.1"/>
    <property type="molecule type" value="Genomic_DNA"/>
</dbReference>
<protein>
    <submittedName>
        <fullName evidence="1">Uncharacterized protein</fullName>
    </submittedName>
</protein>